<dbReference type="WBParaSite" id="HPBE_0000668801-mRNA-1">
    <property type="protein sequence ID" value="HPBE_0000668801-mRNA-1"/>
    <property type="gene ID" value="HPBE_0000668801"/>
</dbReference>
<dbReference type="OrthoDB" id="5873067at2759"/>
<dbReference type="EMBL" id="UZAH01025718">
    <property type="protein sequence ID" value="VDO69295.1"/>
    <property type="molecule type" value="Genomic_DNA"/>
</dbReference>
<accession>A0A3P8B950</accession>
<protein>
    <submittedName>
        <fullName evidence="3">Protein kinase domain-containing protein</fullName>
    </submittedName>
</protein>
<evidence type="ECO:0000313" key="2">
    <source>
        <dbReference type="Proteomes" id="UP000050761"/>
    </source>
</evidence>
<proteinExistence type="predicted"/>
<evidence type="ECO:0000313" key="1">
    <source>
        <dbReference type="EMBL" id="VDO69295.1"/>
    </source>
</evidence>
<dbReference type="Proteomes" id="UP000050761">
    <property type="component" value="Unassembled WGS sequence"/>
</dbReference>
<reference evidence="1 2" key="1">
    <citation type="submission" date="2018-11" db="EMBL/GenBank/DDBJ databases">
        <authorList>
            <consortium name="Pathogen Informatics"/>
        </authorList>
    </citation>
    <scope>NUCLEOTIDE SEQUENCE [LARGE SCALE GENOMIC DNA]</scope>
</reference>
<gene>
    <name evidence="1" type="ORF">HPBE_LOCUS6689</name>
</gene>
<sequence length="91" mass="10301">MDFGDLTTSEVFRALSEGDYAYDSVEENLRRIMLEEKPNAKLPLRMCDMELLAASSEYMPSYLEDFPKESPCLTAVNDSQSEAEQHQVEGS</sequence>
<keyword evidence="2" id="KW-1185">Reference proteome</keyword>
<name>A0A3P8B950_HELPZ</name>
<dbReference type="AlphaFoldDB" id="A0A3P8B950"/>
<organism evidence="1">
    <name type="scientific">Heligmosomoides polygyrus</name>
    <name type="common">Parasitic roundworm</name>
    <dbReference type="NCBI Taxonomy" id="6339"/>
    <lineage>
        <taxon>Eukaryota</taxon>
        <taxon>Metazoa</taxon>
        <taxon>Ecdysozoa</taxon>
        <taxon>Nematoda</taxon>
        <taxon>Chromadorea</taxon>
        <taxon>Rhabditida</taxon>
        <taxon>Rhabditina</taxon>
        <taxon>Rhabditomorpha</taxon>
        <taxon>Strongyloidea</taxon>
        <taxon>Heligmosomidae</taxon>
        <taxon>Heligmosomoides</taxon>
    </lineage>
</organism>
<evidence type="ECO:0000313" key="3">
    <source>
        <dbReference type="WBParaSite" id="HPBE_0000668801-mRNA-1"/>
    </source>
</evidence>
<reference evidence="3" key="2">
    <citation type="submission" date="2019-09" db="UniProtKB">
        <authorList>
            <consortium name="WormBaseParasite"/>
        </authorList>
    </citation>
    <scope>IDENTIFICATION</scope>
</reference>